<comment type="caution">
    <text evidence="3">The sequence shown here is derived from an EMBL/GenBank/DDBJ whole genome shotgun (WGS) entry which is preliminary data.</text>
</comment>
<dbReference type="Proteomes" id="UP000241394">
    <property type="component" value="Chromosome LG18"/>
</dbReference>
<dbReference type="SMART" id="SM00256">
    <property type="entry name" value="FBOX"/>
    <property type="match status" value="1"/>
</dbReference>
<dbReference type="STRING" id="1590841.A0A2R6QA94"/>
<dbReference type="PROSITE" id="PS50181">
    <property type="entry name" value="FBOX"/>
    <property type="match status" value="1"/>
</dbReference>
<proteinExistence type="predicted"/>
<name>A0A2R6QA94_ACTCC</name>
<keyword evidence="4" id="KW-1185">Reference proteome</keyword>
<dbReference type="Pfam" id="PF08268">
    <property type="entry name" value="FBA_3"/>
    <property type="match status" value="1"/>
</dbReference>
<reference evidence="4" key="2">
    <citation type="journal article" date="2018" name="BMC Genomics">
        <title>A manually annotated Actinidia chinensis var. chinensis (kiwifruit) genome highlights the challenges associated with draft genomes and gene prediction in plants.</title>
        <authorList>
            <person name="Pilkington S.M."/>
            <person name="Crowhurst R."/>
            <person name="Hilario E."/>
            <person name="Nardozza S."/>
            <person name="Fraser L."/>
            <person name="Peng Y."/>
            <person name="Gunaseelan K."/>
            <person name="Simpson R."/>
            <person name="Tahir J."/>
            <person name="Deroles S.C."/>
            <person name="Templeton K."/>
            <person name="Luo Z."/>
            <person name="Davy M."/>
            <person name="Cheng C."/>
            <person name="McNeilage M."/>
            <person name="Scaglione D."/>
            <person name="Liu Y."/>
            <person name="Zhang Q."/>
            <person name="Datson P."/>
            <person name="De Silva N."/>
            <person name="Gardiner S.E."/>
            <person name="Bassett H."/>
            <person name="Chagne D."/>
            <person name="McCallum J."/>
            <person name="Dzierzon H."/>
            <person name="Deng C."/>
            <person name="Wang Y.Y."/>
            <person name="Barron L."/>
            <person name="Manako K."/>
            <person name="Bowen J."/>
            <person name="Foster T.M."/>
            <person name="Erridge Z.A."/>
            <person name="Tiffin H."/>
            <person name="Waite C.N."/>
            <person name="Davies K.M."/>
            <person name="Grierson E.P."/>
            <person name="Laing W.A."/>
            <person name="Kirk R."/>
            <person name="Chen X."/>
            <person name="Wood M."/>
            <person name="Montefiori M."/>
            <person name="Brummell D.A."/>
            <person name="Schwinn K.E."/>
            <person name="Catanach A."/>
            <person name="Fullerton C."/>
            <person name="Li D."/>
            <person name="Meiyalaghan S."/>
            <person name="Nieuwenhuizen N."/>
            <person name="Read N."/>
            <person name="Prakash R."/>
            <person name="Hunter D."/>
            <person name="Zhang H."/>
            <person name="McKenzie M."/>
            <person name="Knabel M."/>
            <person name="Harris A."/>
            <person name="Allan A.C."/>
            <person name="Gleave A."/>
            <person name="Chen A."/>
            <person name="Janssen B.J."/>
            <person name="Plunkett B."/>
            <person name="Ampomah-Dwamena C."/>
            <person name="Voogd C."/>
            <person name="Leif D."/>
            <person name="Lafferty D."/>
            <person name="Souleyre E.J.F."/>
            <person name="Varkonyi-Gasic E."/>
            <person name="Gambi F."/>
            <person name="Hanley J."/>
            <person name="Yao J.L."/>
            <person name="Cheung J."/>
            <person name="David K.M."/>
            <person name="Warren B."/>
            <person name="Marsh K."/>
            <person name="Snowden K.C."/>
            <person name="Lin-Wang K."/>
            <person name="Brian L."/>
            <person name="Martinez-Sanchez M."/>
            <person name="Wang M."/>
            <person name="Ileperuma N."/>
            <person name="Macnee N."/>
            <person name="Campin R."/>
            <person name="McAtee P."/>
            <person name="Drummond R.S.M."/>
            <person name="Espley R.V."/>
            <person name="Ireland H.S."/>
            <person name="Wu R."/>
            <person name="Atkinson R.G."/>
            <person name="Karunairetnam S."/>
            <person name="Bulley S."/>
            <person name="Chunkath S."/>
            <person name="Hanley Z."/>
            <person name="Storey R."/>
            <person name="Thrimawithana A.H."/>
            <person name="Thomson S."/>
            <person name="David C."/>
            <person name="Testolin R."/>
            <person name="Huang H."/>
            <person name="Hellens R.P."/>
            <person name="Schaffer R.J."/>
        </authorList>
    </citation>
    <scope>NUCLEOTIDE SEQUENCE [LARGE SCALE GENOMIC DNA]</scope>
    <source>
        <strain evidence="4">cv. Red5</strain>
    </source>
</reference>
<dbReference type="OrthoDB" id="591557at2759"/>
<dbReference type="PANTHER" id="PTHR31672:SF13">
    <property type="entry name" value="F-BOX PROTEIN CPR30-LIKE"/>
    <property type="match status" value="1"/>
</dbReference>
<accession>A0A2R6QA94</accession>
<protein>
    <submittedName>
        <fullName evidence="3">F-box protein</fullName>
    </submittedName>
</protein>
<dbReference type="Gramene" id="PSS04826">
    <property type="protein sequence ID" value="PSS04826"/>
    <property type="gene ID" value="CEY00_Acc20685"/>
</dbReference>
<dbReference type="AlphaFoldDB" id="A0A2R6QA94"/>
<organism evidence="3 4">
    <name type="scientific">Actinidia chinensis var. chinensis</name>
    <name type="common">Chinese soft-hair kiwi</name>
    <dbReference type="NCBI Taxonomy" id="1590841"/>
    <lineage>
        <taxon>Eukaryota</taxon>
        <taxon>Viridiplantae</taxon>
        <taxon>Streptophyta</taxon>
        <taxon>Embryophyta</taxon>
        <taxon>Tracheophyta</taxon>
        <taxon>Spermatophyta</taxon>
        <taxon>Magnoliopsida</taxon>
        <taxon>eudicotyledons</taxon>
        <taxon>Gunneridae</taxon>
        <taxon>Pentapetalae</taxon>
        <taxon>asterids</taxon>
        <taxon>Ericales</taxon>
        <taxon>Actinidiaceae</taxon>
        <taxon>Actinidia</taxon>
    </lineage>
</organism>
<evidence type="ECO:0000259" key="2">
    <source>
        <dbReference type="PROSITE" id="PS50181"/>
    </source>
</evidence>
<dbReference type="SUPFAM" id="SSF81383">
    <property type="entry name" value="F-box domain"/>
    <property type="match status" value="1"/>
</dbReference>
<dbReference type="InParanoid" id="A0A2R6QA94"/>
<reference evidence="3 4" key="1">
    <citation type="submission" date="2017-07" db="EMBL/GenBank/DDBJ databases">
        <title>An improved, manually edited Actinidia chinensis var. chinensis (kiwifruit) genome highlights the challenges associated with draft genomes and gene prediction in plants.</title>
        <authorList>
            <person name="Pilkington S."/>
            <person name="Crowhurst R."/>
            <person name="Hilario E."/>
            <person name="Nardozza S."/>
            <person name="Fraser L."/>
            <person name="Peng Y."/>
            <person name="Gunaseelan K."/>
            <person name="Simpson R."/>
            <person name="Tahir J."/>
            <person name="Deroles S."/>
            <person name="Templeton K."/>
            <person name="Luo Z."/>
            <person name="Davy M."/>
            <person name="Cheng C."/>
            <person name="Mcneilage M."/>
            <person name="Scaglione D."/>
            <person name="Liu Y."/>
            <person name="Zhang Q."/>
            <person name="Datson P."/>
            <person name="De Silva N."/>
            <person name="Gardiner S."/>
            <person name="Bassett H."/>
            <person name="Chagne D."/>
            <person name="Mccallum J."/>
            <person name="Dzierzon H."/>
            <person name="Deng C."/>
            <person name="Wang Y.-Y."/>
            <person name="Barron N."/>
            <person name="Manako K."/>
            <person name="Bowen J."/>
            <person name="Foster T."/>
            <person name="Erridge Z."/>
            <person name="Tiffin H."/>
            <person name="Waite C."/>
            <person name="Davies K."/>
            <person name="Grierson E."/>
            <person name="Laing W."/>
            <person name="Kirk R."/>
            <person name="Chen X."/>
            <person name="Wood M."/>
            <person name="Montefiori M."/>
            <person name="Brummell D."/>
            <person name="Schwinn K."/>
            <person name="Catanach A."/>
            <person name="Fullerton C."/>
            <person name="Li D."/>
            <person name="Meiyalaghan S."/>
            <person name="Nieuwenhuizen N."/>
            <person name="Read N."/>
            <person name="Prakash R."/>
            <person name="Hunter D."/>
            <person name="Zhang H."/>
            <person name="Mckenzie M."/>
            <person name="Knabel M."/>
            <person name="Harris A."/>
            <person name="Allan A."/>
            <person name="Chen A."/>
            <person name="Janssen B."/>
            <person name="Plunkett B."/>
            <person name="Dwamena C."/>
            <person name="Voogd C."/>
            <person name="Leif D."/>
            <person name="Lafferty D."/>
            <person name="Souleyre E."/>
            <person name="Varkonyi-Gasic E."/>
            <person name="Gambi F."/>
            <person name="Hanley J."/>
            <person name="Yao J.-L."/>
            <person name="Cheung J."/>
            <person name="David K."/>
            <person name="Warren B."/>
            <person name="Marsh K."/>
            <person name="Snowden K."/>
            <person name="Lin-Wang K."/>
            <person name="Brian L."/>
            <person name="Martinez-Sanchez M."/>
            <person name="Wang M."/>
            <person name="Ileperuma N."/>
            <person name="Macnee N."/>
            <person name="Campin R."/>
            <person name="Mcatee P."/>
            <person name="Drummond R."/>
            <person name="Espley R."/>
            <person name="Ireland H."/>
            <person name="Wu R."/>
            <person name="Atkinson R."/>
            <person name="Karunairetnam S."/>
            <person name="Bulley S."/>
            <person name="Chunkath S."/>
            <person name="Hanley Z."/>
            <person name="Storey R."/>
            <person name="Thrimawithana A."/>
            <person name="Thomson S."/>
            <person name="David C."/>
            <person name="Testolin R."/>
        </authorList>
    </citation>
    <scope>NUCLEOTIDE SEQUENCE [LARGE SCALE GENOMIC DNA]</scope>
    <source>
        <strain evidence="4">cv. Red5</strain>
        <tissue evidence="3">Young leaf</tissue>
    </source>
</reference>
<dbReference type="InterPro" id="IPR050796">
    <property type="entry name" value="SCF_F-box_component"/>
</dbReference>
<dbReference type="NCBIfam" id="TIGR01640">
    <property type="entry name" value="F_box_assoc_1"/>
    <property type="match status" value="1"/>
</dbReference>
<dbReference type="PANTHER" id="PTHR31672">
    <property type="entry name" value="BNACNNG10540D PROTEIN"/>
    <property type="match status" value="1"/>
</dbReference>
<evidence type="ECO:0000313" key="3">
    <source>
        <dbReference type="EMBL" id="PSS04826.1"/>
    </source>
</evidence>
<dbReference type="InterPro" id="IPR017451">
    <property type="entry name" value="F-box-assoc_interact_dom"/>
</dbReference>
<dbReference type="Gene3D" id="1.20.1280.50">
    <property type="match status" value="1"/>
</dbReference>
<sequence length="419" mass="48497">MNLQHHQTGFNPNEKEKQVCNRERKRENESSSTPSNGHFPYELIENILLQISVKNLLRYKCVSKSWHTLIDDIYFVKKHLEYNVKSNTNLGLIVQEDADDSWMQTVHLDDMVGHDQCDFVRVDTGNVDNIVGSCNGLVCLSTQSNNLTIWNPSTGKAHNLSCNPTEMIRHPSILDSPTGTSIIFGFGYDSISNDYKIMAMKVEFKYYYIFFCTGLWVYSLKTKLWTISSSSSFPSKKYRIIPRDGVFASNTLHWIMERQDFNRFHNKRYVIGAFDLGGDNQFYEIQPPDYSNFINVAKIKLINLGVLNGCLCVCSNNRTVTAPIDIWVMKEYGAKESWTRLISFLPIRPDFNNTKKLLAYSRCGDKVMILDCSRTYSNLIWYDLKTKNITRTLLLGRDWHNIRLAEVHMYSLVDPNNYK</sequence>
<dbReference type="EMBL" id="NKQK01000018">
    <property type="protein sequence ID" value="PSS04826.1"/>
    <property type="molecule type" value="Genomic_DNA"/>
</dbReference>
<dbReference type="SUPFAM" id="SSF69304">
    <property type="entry name" value="Tricorn protease N-terminal domain"/>
    <property type="match status" value="1"/>
</dbReference>
<feature type="compositionally biased region" description="Basic and acidic residues" evidence="1">
    <location>
        <begin position="13"/>
        <end position="29"/>
    </location>
</feature>
<feature type="region of interest" description="Disordered" evidence="1">
    <location>
        <begin position="1"/>
        <end position="37"/>
    </location>
</feature>
<dbReference type="OMA" id="PSIRTHH"/>
<evidence type="ECO:0000313" key="4">
    <source>
        <dbReference type="Proteomes" id="UP000241394"/>
    </source>
</evidence>
<feature type="compositionally biased region" description="Polar residues" evidence="1">
    <location>
        <begin position="1"/>
        <end position="11"/>
    </location>
</feature>
<dbReference type="InterPro" id="IPR036047">
    <property type="entry name" value="F-box-like_dom_sf"/>
</dbReference>
<gene>
    <name evidence="3" type="ORF">CEY00_Acc20685</name>
</gene>
<feature type="domain" description="F-box" evidence="2">
    <location>
        <begin position="33"/>
        <end position="79"/>
    </location>
</feature>
<evidence type="ECO:0000256" key="1">
    <source>
        <dbReference type="SAM" id="MobiDB-lite"/>
    </source>
</evidence>
<dbReference type="InterPro" id="IPR013187">
    <property type="entry name" value="F-box-assoc_dom_typ3"/>
</dbReference>
<dbReference type="Pfam" id="PF00646">
    <property type="entry name" value="F-box"/>
    <property type="match status" value="1"/>
</dbReference>
<dbReference type="InterPro" id="IPR001810">
    <property type="entry name" value="F-box_dom"/>
</dbReference>